<dbReference type="EMBL" id="FPCJ01000001">
    <property type="protein sequence ID" value="SFV30988.1"/>
    <property type="molecule type" value="Genomic_DNA"/>
</dbReference>
<evidence type="ECO:0000256" key="1">
    <source>
        <dbReference type="ARBA" id="ARBA00004442"/>
    </source>
</evidence>
<dbReference type="InterPro" id="IPR006665">
    <property type="entry name" value="OmpA-like"/>
</dbReference>
<evidence type="ECO:0000256" key="4">
    <source>
        <dbReference type="PROSITE-ProRule" id="PRU00473"/>
    </source>
</evidence>
<dbReference type="Proteomes" id="UP000199537">
    <property type="component" value="Unassembled WGS sequence"/>
</dbReference>
<dbReference type="RefSeq" id="WP_222842569.1">
    <property type="nucleotide sequence ID" value="NZ_FPCJ01000001.1"/>
</dbReference>
<dbReference type="Pfam" id="PF13488">
    <property type="entry name" value="Gly-zipper_Omp"/>
    <property type="match status" value="1"/>
</dbReference>
<dbReference type="SUPFAM" id="SSF103088">
    <property type="entry name" value="OmpA-like"/>
    <property type="match status" value="1"/>
</dbReference>
<dbReference type="PRINTS" id="PR01021">
    <property type="entry name" value="OMPADOMAIN"/>
</dbReference>
<evidence type="ECO:0000256" key="2">
    <source>
        <dbReference type="ARBA" id="ARBA00023136"/>
    </source>
</evidence>
<keyword evidence="2 4" id="KW-0472">Membrane</keyword>
<proteinExistence type="predicted"/>
<name>A0A1I7N8M0_9BACT</name>
<dbReference type="InterPro" id="IPR036737">
    <property type="entry name" value="OmpA-like_sf"/>
</dbReference>
<evidence type="ECO:0000256" key="3">
    <source>
        <dbReference type="ARBA" id="ARBA00023237"/>
    </source>
</evidence>
<dbReference type="PROSITE" id="PS51123">
    <property type="entry name" value="OMPA_2"/>
    <property type="match status" value="1"/>
</dbReference>
<feature type="domain" description="OmpA-like" evidence="6">
    <location>
        <begin position="106"/>
        <end position="223"/>
    </location>
</feature>
<dbReference type="PROSITE" id="PS51257">
    <property type="entry name" value="PROKAR_LIPOPROTEIN"/>
    <property type="match status" value="1"/>
</dbReference>
<dbReference type="PANTHER" id="PTHR30329:SF21">
    <property type="entry name" value="LIPOPROTEIN YIAD-RELATED"/>
    <property type="match status" value="1"/>
</dbReference>
<keyword evidence="8" id="KW-1185">Reference proteome</keyword>
<dbReference type="CDD" id="cd07185">
    <property type="entry name" value="OmpA_C-like"/>
    <property type="match status" value="1"/>
</dbReference>
<dbReference type="Pfam" id="PF00691">
    <property type="entry name" value="OmpA"/>
    <property type="match status" value="1"/>
</dbReference>
<sequence length="235" mass="25015">MKHHPHKLYTMSFHSGLAGLLAVSLIIGSCSVTKKMNNTEKGAAIGVGAGAASGAIIGKAAGNTALGAVIGAAVGGTAGALIGKKMDQQKKEIEQSVPHAQVERVGEGLVVTFSSNVLFGFDRYDLTPDAKNTIQDLYQILVKYPDENVLIIGHTDSVGSESYNLKLSQRRANAVADYLIQLGIDPSRITTKGMGETDPKFPNDTPEHRAANRRVEFVLTANEKMKQQAEQGTLQ</sequence>
<evidence type="ECO:0000313" key="8">
    <source>
        <dbReference type="Proteomes" id="UP000199537"/>
    </source>
</evidence>
<comment type="subcellular location">
    <subcellularLocation>
        <location evidence="1">Cell outer membrane</location>
    </subcellularLocation>
</comment>
<reference evidence="8" key="1">
    <citation type="submission" date="2016-10" db="EMBL/GenBank/DDBJ databases">
        <authorList>
            <person name="Varghese N."/>
            <person name="Submissions S."/>
        </authorList>
    </citation>
    <scope>NUCLEOTIDE SEQUENCE [LARGE SCALE GENOMIC DNA]</scope>
    <source>
        <strain evidence="8">DSM 14807</strain>
    </source>
</reference>
<feature type="transmembrane region" description="Helical" evidence="5">
    <location>
        <begin position="64"/>
        <end position="83"/>
    </location>
</feature>
<evidence type="ECO:0000313" key="7">
    <source>
        <dbReference type="EMBL" id="SFV30988.1"/>
    </source>
</evidence>
<dbReference type="GO" id="GO:0009279">
    <property type="term" value="C:cell outer membrane"/>
    <property type="evidence" value="ECO:0007669"/>
    <property type="project" value="UniProtKB-SubCell"/>
</dbReference>
<dbReference type="InterPro" id="IPR050330">
    <property type="entry name" value="Bact_OuterMem_StrucFunc"/>
</dbReference>
<dbReference type="InterPro" id="IPR006664">
    <property type="entry name" value="OMP_bac"/>
</dbReference>
<dbReference type="PANTHER" id="PTHR30329">
    <property type="entry name" value="STATOR ELEMENT OF FLAGELLAR MOTOR COMPLEX"/>
    <property type="match status" value="1"/>
</dbReference>
<keyword evidence="3" id="KW-0998">Cell outer membrane</keyword>
<keyword evidence="5" id="KW-1133">Transmembrane helix</keyword>
<feature type="transmembrane region" description="Helical" evidence="5">
    <location>
        <begin position="12"/>
        <end position="30"/>
    </location>
</feature>
<protein>
    <submittedName>
        <fullName evidence="7">Outer membrane protein OmpA</fullName>
    </submittedName>
</protein>
<dbReference type="AlphaFoldDB" id="A0A1I7N8M0"/>
<dbReference type="InterPro" id="IPR039567">
    <property type="entry name" value="Gly-zipper"/>
</dbReference>
<evidence type="ECO:0000256" key="5">
    <source>
        <dbReference type="SAM" id="Phobius"/>
    </source>
</evidence>
<dbReference type="InterPro" id="IPR006690">
    <property type="entry name" value="OMPA-like_CS"/>
</dbReference>
<organism evidence="7 8">
    <name type="scientific">Thermoflavifilum thermophilum</name>
    <dbReference type="NCBI Taxonomy" id="1393122"/>
    <lineage>
        <taxon>Bacteria</taxon>
        <taxon>Pseudomonadati</taxon>
        <taxon>Bacteroidota</taxon>
        <taxon>Chitinophagia</taxon>
        <taxon>Chitinophagales</taxon>
        <taxon>Chitinophagaceae</taxon>
        <taxon>Thermoflavifilum</taxon>
    </lineage>
</organism>
<keyword evidence="5" id="KW-0812">Transmembrane</keyword>
<dbReference type="STRING" id="1393122.SAMN05660895_0947"/>
<evidence type="ECO:0000259" key="6">
    <source>
        <dbReference type="PROSITE" id="PS51123"/>
    </source>
</evidence>
<dbReference type="Gene3D" id="3.30.1330.60">
    <property type="entry name" value="OmpA-like domain"/>
    <property type="match status" value="1"/>
</dbReference>
<dbReference type="PROSITE" id="PS01068">
    <property type="entry name" value="OMPA_1"/>
    <property type="match status" value="1"/>
</dbReference>
<gene>
    <name evidence="7" type="ORF">SAMN05660895_0947</name>
</gene>
<accession>A0A1I7N8M0</accession>